<dbReference type="EMBL" id="MU004184">
    <property type="protein sequence ID" value="KAF2499860.1"/>
    <property type="molecule type" value="Genomic_DNA"/>
</dbReference>
<feature type="signal peptide" evidence="2">
    <location>
        <begin position="1"/>
        <end position="21"/>
    </location>
</feature>
<dbReference type="Gene3D" id="3.90.280.10">
    <property type="entry name" value="PEBP-like"/>
    <property type="match status" value="1"/>
</dbReference>
<evidence type="ECO:0000313" key="4">
    <source>
        <dbReference type="Proteomes" id="UP000799750"/>
    </source>
</evidence>
<dbReference type="CDD" id="cd00866">
    <property type="entry name" value="PEBP_euk"/>
    <property type="match status" value="1"/>
</dbReference>
<keyword evidence="2" id="KW-0732">Signal</keyword>
<dbReference type="Proteomes" id="UP000799750">
    <property type="component" value="Unassembled WGS sequence"/>
</dbReference>
<dbReference type="SUPFAM" id="SSF49777">
    <property type="entry name" value="PEBP-like"/>
    <property type="match status" value="1"/>
</dbReference>
<feature type="region of interest" description="Disordered" evidence="1">
    <location>
        <begin position="206"/>
        <end position="226"/>
    </location>
</feature>
<dbReference type="InterPro" id="IPR036610">
    <property type="entry name" value="PEBP-like_sf"/>
</dbReference>
<protein>
    <submittedName>
        <fullName evidence="3">Uncharacterized protein</fullName>
    </submittedName>
</protein>
<evidence type="ECO:0000256" key="2">
    <source>
        <dbReference type="SAM" id="SignalP"/>
    </source>
</evidence>
<reference evidence="3" key="1">
    <citation type="journal article" date="2020" name="Stud. Mycol.">
        <title>101 Dothideomycetes genomes: a test case for predicting lifestyles and emergence of pathogens.</title>
        <authorList>
            <person name="Haridas S."/>
            <person name="Albert R."/>
            <person name="Binder M."/>
            <person name="Bloem J."/>
            <person name="Labutti K."/>
            <person name="Salamov A."/>
            <person name="Andreopoulos B."/>
            <person name="Baker S."/>
            <person name="Barry K."/>
            <person name="Bills G."/>
            <person name="Bluhm B."/>
            <person name="Cannon C."/>
            <person name="Castanera R."/>
            <person name="Culley D."/>
            <person name="Daum C."/>
            <person name="Ezra D."/>
            <person name="Gonzalez J."/>
            <person name="Henrissat B."/>
            <person name="Kuo A."/>
            <person name="Liang C."/>
            <person name="Lipzen A."/>
            <person name="Lutzoni F."/>
            <person name="Magnuson J."/>
            <person name="Mondo S."/>
            <person name="Nolan M."/>
            <person name="Ohm R."/>
            <person name="Pangilinan J."/>
            <person name="Park H.-J."/>
            <person name="Ramirez L."/>
            <person name="Alfaro M."/>
            <person name="Sun H."/>
            <person name="Tritt A."/>
            <person name="Yoshinaga Y."/>
            <person name="Zwiers L.-H."/>
            <person name="Turgeon B."/>
            <person name="Goodwin S."/>
            <person name="Spatafora J."/>
            <person name="Crous P."/>
            <person name="Grigoriev I."/>
        </authorList>
    </citation>
    <scope>NUCLEOTIDE SEQUENCE</scope>
    <source>
        <strain evidence="3">CBS 269.34</strain>
    </source>
</reference>
<dbReference type="AlphaFoldDB" id="A0A6A6R7M6"/>
<evidence type="ECO:0000313" key="3">
    <source>
        <dbReference type="EMBL" id="KAF2499860.1"/>
    </source>
</evidence>
<feature type="chain" id="PRO_5025430601" evidence="2">
    <location>
        <begin position="22"/>
        <end position="226"/>
    </location>
</feature>
<evidence type="ECO:0000256" key="1">
    <source>
        <dbReference type="SAM" id="MobiDB-lite"/>
    </source>
</evidence>
<keyword evidence="4" id="KW-1185">Reference proteome</keyword>
<dbReference type="OrthoDB" id="5231984at2759"/>
<gene>
    <name evidence="3" type="ORF">BU16DRAFT_436142</name>
</gene>
<dbReference type="InterPro" id="IPR035810">
    <property type="entry name" value="PEBP_euk"/>
</dbReference>
<name>A0A6A6R7M6_9PEZI</name>
<organism evidence="3 4">
    <name type="scientific">Lophium mytilinum</name>
    <dbReference type="NCBI Taxonomy" id="390894"/>
    <lineage>
        <taxon>Eukaryota</taxon>
        <taxon>Fungi</taxon>
        <taxon>Dikarya</taxon>
        <taxon>Ascomycota</taxon>
        <taxon>Pezizomycotina</taxon>
        <taxon>Dothideomycetes</taxon>
        <taxon>Pleosporomycetidae</taxon>
        <taxon>Mytilinidiales</taxon>
        <taxon>Mytilinidiaceae</taxon>
        <taxon>Lophium</taxon>
    </lineage>
</organism>
<proteinExistence type="predicted"/>
<feature type="non-terminal residue" evidence="3">
    <location>
        <position position="226"/>
    </location>
</feature>
<accession>A0A6A6R7M6</accession>
<sequence length="226" mass="23506">MLAAYLTHVACAAALFARTHAQNTSIPADLSIGFETDSVSFQVSYVGDPENGFRPGTTFKKADVAKEPQFAYGDSSGIATATKYTILLLDISCDSARTLHYAKPNFIYNFDITSISSNSSAIVEYKPPGAFGETGDGRKYAFLFYNQPGNDNITTLKTPKEGEAFDVKQFQDDNGLVDSVAGVPMVVNLGGTVSCDGKATATGASTAAAASSGASKTTSAGDASAT</sequence>